<accession>A0ABD3XRK5</accession>
<keyword evidence="3" id="KW-1185">Reference proteome</keyword>
<feature type="region of interest" description="Disordered" evidence="1">
    <location>
        <begin position="1"/>
        <end position="21"/>
    </location>
</feature>
<evidence type="ECO:0000313" key="2">
    <source>
        <dbReference type="EMBL" id="KAL3887620.1"/>
    </source>
</evidence>
<feature type="non-terminal residue" evidence="2">
    <location>
        <position position="51"/>
    </location>
</feature>
<sequence>AGKKEQITRVPDAASSTAHSKKQRKLVKLFKGIFSKKGMLRRYIHLHVPLD</sequence>
<evidence type="ECO:0000313" key="3">
    <source>
        <dbReference type="Proteomes" id="UP001634394"/>
    </source>
</evidence>
<gene>
    <name evidence="2" type="ORF">ACJMK2_000016</name>
</gene>
<dbReference type="Proteomes" id="UP001634394">
    <property type="component" value="Unassembled WGS sequence"/>
</dbReference>
<proteinExistence type="predicted"/>
<reference evidence="2 3" key="1">
    <citation type="submission" date="2024-11" db="EMBL/GenBank/DDBJ databases">
        <title>Chromosome-level genome assembly of the freshwater bivalve Anodonta woodiana.</title>
        <authorList>
            <person name="Chen X."/>
        </authorList>
    </citation>
    <scope>NUCLEOTIDE SEQUENCE [LARGE SCALE GENOMIC DNA]</scope>
    <source>
        <strain evidence="2">MN2024</strain>
        <tissue evidence="2">Gills</tissue>
    </source>
</reference>
<evidence type="ECO:0000256" key="1">
    <source>
        <dbReference type="SAM" id="MobiDB-lite"/>
    </source>
</evidence>
<dbReference type="EMBL" id="JBJQND010000001">
    <property type="protein sequence ID" value="KAL3887620.1"/>
    <property type="molecule type" value="Genomic_DNA"/>
</dbReference>
<comment type="caution">
    <text evidence="2">The sequence shown here is derived from an EMBL/GenBank/DDBJ whole genome shotgun (WGS) entry which is preliminary data.</text>
</comment>
<name>A0ABD3XRK5_SINWO</name>
<dbReference type="AlphaFoldDB" id="A0ABD3XRK5"/>
<protein>
    <submittedName>
        <fullName evidence="2">Uncharacterized protein</fullName>
    </submittedName>
</protein>
<organism evidence="2 3">
    <name type="scientific">Sinanodonta woodiana</name>
    <name type="common">Chinese pond mussel</name>
    <name type="synonym">Anodonta woodiana</name>
    <dbReference type="NCBI Taxonomy" id="1069815"/>
    <lineage>
        <taxon>Eukaryota</taxon>
        <taxon>Metazoa</taxon>
        <taxon>Spiralia</taxon>
        <taxon>Lophotrochozoa</taxon>
        <taxon>Mollusca</taxon>
        <taxon>Bivalvia</taxon>
        <taxon>Autobranchia</taxon>
        <taxon>Heteroconchia</taxon>
        <taxon>Palaeoheterodonta</taxon>
        <taxon>Unionida</taxon>
        <taxon>Unionoidea</taxon>
        <taxon>Unionidae</taxon>
        <taxon>Unioninae</taxon>
        <taxon>Sinanodonta</taxon>
    </lineage>
</organism>
<feature type="non-terminal residue" evidence="2">
    <location>
        <position position="1"/>
    </location>
</feature>